<dbReference type="InterPro" id="IPR055170">
    <property type="entry name" value="GFO_IDH_MocA-like_dom"/>
</dbReference>
<evidence type="ECO:0000313" key="2">
    <source>
        <dbReference type="EMBL" id="GAG30563.1"/>
    </source>
</evidence>
<dbReference type="AlphaFoldDB" id="X0X1Q6"/>
<gene>
    <name evidence="2" type="ORF">S01H1_73642</name>
</gene>
<accession>X0X1Q6</accession>
<dbReference type="PANTHER" id="PTHR43818:SF5">
    <property type="entry name" value="OXIDOREDUCTASE FAMILY PROTEIN"/>
    <property type="match status" value="1"/>
</dbReference>
<sequence>QLWVDKARTNWDNYKSGKWSDVEWQIRNWLFTKWLSGDHICEQHVHNIDVINWAFDALPDQVHGQGGRQFRTGPQYGNIFDHFGIEFFYPNDVRTISTCRQIEGTSNRVSERVVGTKGVSNCSGIIEGENPWRYRGPNPNPYVQEHTDLIKSIRSGNPLNEGQRIAESTLCAIMGRESAYSRQQFNRSWFMSRCTLNLLPPDGLELSDSKSLDPFPIPGEYKIPSWVQAKRKRG</sequence>
<organism evidence="2">
    <name type="scientific">marine sediment metagenome</name>
    <dbReference type="NCBI Taxonomy" id="412755"/>
    <lineage>
        <taxon>unclassified sequences</taxon>
        <taxon>metagenomes</taxon>
        <taxon>ecological metagenomes</taxon>
    </lineage>
</organism>
<feature type="domain" description="GFO/IDH/MocA-like oxidoreductase" evidence="1">
    <location>
        <begin position="22"/>
        <end position="118"/>
    </location>
</feature>
<evidence type="ECO:0000259" key="1">
    <source>
        <dbReference type="Pfam" id="PF22725"/>
    </source>
</evidence>
<name>X0X1Q6_9ZZZZ</name>
<dbReference type="EMBL" id="BARS01049215">
    <property type="protein sequence ID" value="GAG30563.1"/>
    <property type="molecule type" value="Genomic_DNA"/>
</dbReference>
<protein>
    <recommendedName>
        <fullName evidence="1">GFO/IDH/MocA-like oxidoreductase domain-containing protein</fullName>
    </recommendedName>
</protein>
<dbReference type="Gene3D" id="3.30.360.10">
    <property type="entry name" value="Dihydrodipicolinate Reductase, domain 2"/>
    <property type="match status" value="1"/>
</dbReference>
<dbReference type="PANTHER" id="PTHR43818">
    <property type="entry name" value="BCDNA.GH03377"/>
    <property type="match status" value="1"/>
</dbReference>
<dbReference type="SUPFAM" id="SSF55347">
    <property type="entry name" value="Glyceraldehyde-3-phosphate dehydrogenase-like, C-terminal domain"/>
    <property type="match status" value="1"/>
</dbReference>
<proteinExistence type="predicted"/>
<feature type="non-terminal residue" evidence="2">
    <location>
        <position position="1"/>
    </location>
</feature>
<comment type="caution">
    <text evidence="2">The sequence shown here is derived from an EMBL/GenBank/DDBJ whole genome shotgun (WGS) entry which is preliminary data.</text>
</comment>
<dbReference type="InterPro" id="IPR050463">
    <property type="entry name" value="Gfo/Idh/MocA_oxidrdct_glycsds"/>
</dbReference>
<reference evidence="2" key="1">
    <citation type="journal article" date="2014" name="Front. Microbiol.">
        <title>High frequency of phylogenetically diverse reductive dehalogenase-homologous genes in deep subseafloor sedimentary metagenomes.</title>
        <authorList>
            <person name="Kawai M."/>
            <person name="Futagami T."/>
            <person name="Toyoda A."/>
            <person name="Takaki Y."/>
            <person name="Nishi S."/>
            <person name="Hori S."/>
            <person name="Arai W."/>
            <person name="Tsubouchi T."/>
            <person name="Morono Y."/>
            <person name="Uchiyama I."/>
            <person name="Ito T."/>
            <person name="Fujiyama A."/>
            <person name="Inagaki F."/>
            <person name="Takami H."/>
        </authorList>
    </citation>
    <scope>NUCLEOTIDE SEQUENCE</scope>
    <source>
        <strain evidence="2">Expedition CK06-06</strain>
    </source>
</reference>
<dbReference type="Pfam" id="PF22725">
    <property type="entry name" value="GFO_IDH_MocA_C3"/>
    <property type="match status" value="1"/>
</dbReference>